<dbReference type="InterPro" id="IPR000014">
    <property type="entry name" value="PAS"/>
</dbReference>
<dbReference type="SUPFAM" id="SSF55785">
    <property type="entry name" value="PYP-like sensor domain (PAS domain)"/>
    <property type="match status" value="2"/>
</dbReference>
<dbReference type="GO" id="GO:0005737">
    <property type="term" value="C:cytoplasm"/>
    <property type="evidence" value="ECO:0007669"/>
    <property type="project" value="UniProtKB-SubCell"/>
</dbReference>
<dbReference type="OrthoDB" id="6099906at2759"/>
<keyword evidence="5" id="KW-0678">Repressor</keyword>
<dbReference type="CDD" id="cd00130">
    <property type="entry name" value="PAS"/>
    <property type="match status" value="2"/>
</dbReference>
<keyword evidence="4" id="KW-0963">Cytoplasm</keyword>
<dbReference type="FunFam" id="4.10.280.10:FF:000024">
    <property type="entry name" value="Aryl hydrocarbon receptor 2"/>
    <property type="match status" value="1"/>
</dbReference>
<evidence type="ECO:0000256" key="11">
    <source>
        <dbReference type="ARBA" id="ARBA00023159"/>
    </source>
</evidence>
<dbReference type="InterPro" id="IPR039091">
    <property type="entry name" value="AHR/AHRR"/>
</dbReference>
<accession>A0A3Q2DSY3</accession>
<dbReference type="GO" id="GO:0046983">
    <property type="term" value="F:protein dimerization activity"/>
    <property type="evidence" value="ECO:0007669"/>
    <property type="project" value="InterPro"/>
</dbReference>
<dbReference type="GO" id="GO:0034751">
    <property type="term" value="C:aryl hydrocarbon receptor complex"/>
    <property type="evidence" value="ECO:0007669"/>
    <property type="project" value="TreeGrafter"/>
</dbReference>
<dbReference type="CDD" id="cd19696">
    <property type="entry name" value="bHLH-PAS_AhR_like"/>
    <property type="match status" value="1"/>
</dbReference>
<keyword evidence="13" id="KW-0539">Nucleus</keyword>
<evidence type="ECO:0000256" key="4">
    <source>
        <dbReference type="ARBA" id="ARBA00022490"/>
    </source>
</evidence>
<keyword evidence="11" id="KW-0010">Activator</keyword>
<dbReference type="SMART" id="SM00091">
    <property type="entry name" value="PAS"/>
    <property type="match status" value="2"/>
</dbReference>
<evidence type="ECO:0000256" key="6">
    <source>
        <dbReference type="ARBA" id="ARBA00022737"/>
    </source>
</evidence>
<dbReference type="PANTHER" id="PTHR10649:SF17">
    <property type="entry name" value="ARYL HYDROCARBON RECEPTOR 2"/>
    <property type="match status" value="1"/>
</dbReference>
<evidence type="ECO:0000256" key="2">
    <source>
        <dbReference type="ARBA" id="ARBA00004496"/>
    </source>
</evidence>
<organism evidence="17 18">
    <name type="scientific">Cyprinodon variegatus</name>
    <name type="common">Sheepshead minnow</name>
    <dbReference type="NCBI Taxonomy" id="28743"/>
    <lineage>
        <taxon>Eukaryota</taxon>
        <taxon>Metazoa</taxon>
        <taxon>Chordata</taxon>
        <taxon>Craniata</taxon>
        <taxon>Vertebrata</taxon>
        <taxon>Euteleostomi</taxon>
        <taxon>Actinopterygii</taxon>
        <taxon>Neopterygii</taxon>
        <taxon>Teleostei</taxon>
        <taxon>Neoteleostei</taxon>
        <taxon>Acanthomorphata</taxon>
        <taxon>Ovalentaria</taxon>
        <taxon>Atherinomorphae</taxon>
        <taxon>Cyprinodontiformes</taxon>
        <taxon>Cyprinodontidae</taxon>
        <taxon>Cyprinodon</taxon>
    </lineage>
</organism>
<dbReference type="GeneID" id="107092283"/>
<evidence type="ECO:0000256" key="1">
    <source>
        <dbReference type="ARBA" id="ARBA00004123"/>
    </source>
</evidence>
<keyword evidence="7" id="KW-0013">ADP-ribosylation</keyword>
<dbReference type="STRING" id="28743.ENSCVAP00000023011"/>
<dbReference type="KEGG" id="cvg:107092283"/>
<dbReference type="InterPro" id="IPR011598">
    <property type="entry name" value="bHLH_dom"/>
</dbReference>
<dbReference type="FunFam" id="3.30.450.20:FF:000019">
    <property type="entry name" value="Aryl hydrocarbon receptor 1"/>
    <property type="match status" value="1"/>
</dbReference>
<evidence type="ECO:0000256" key="10">
    <source>
        <dbReference type="ARBA" id="ARBA00023125"/>
    </source>
</evidence>
<evidence type="ECO:0000256" key="12">
    <source>
        <dbReference type="ARBA" id="ARBA00023163"/>
    </source>
</evidence>
<dbReference type="FunFam" id="3.30.450.20:FF:000035">
    <property type="entry name" value="Aryl hydrocarbon receptor"/>
    <property type="match status" value="1"/>
</dbReference>
<keyword evidence="8" id="KW-0805">Transcription regulation</keyword>
<dbReference type="GO" id="GO:0006805">
    <property type="term" value="P:xenobiotic metabolic process"/>
    <property type="evidence" value="ECO:0007669"/>
    <property type="project" value="InterPro"/>
</dbReference>
<evidence type="ECO:0000256" key="9">
    <source>
        <dbReference type="ARBA" id="ARBA00023108"/>
    </source>
</evidence>
<evidence type="ECO:0000313" key="18">
    <source>
        <dbReference type="Proteomes" id="UP000265020"/>
    </source>
</evidence>
<dbReference type="GO" id="GO:0004879">
    <property type="term" value="F:nuclear receptor activity"/>
    <property type="evidence" value="ECO:0007669"/>
    <property type="project" value="UniProtKB-ARBA"/>
</dbReference>
<sequence length="919" mass="101456">MSSAAQYAMKKRKKPVQKTPKPPPPDGAKSNPSKRHRDRLNGELDKLTNLLPFPEEVRARLDKLSVLRLSVGYLKVKSFFNAVVKASPNGTSWTGDRDLMLGGNNPSAQTNSHSTSFSTVATSIDGVSFSEGDLLLQALNGFVLVVTAEGYVFYASPTIQDFLGFHQSDVVHQSVFELIHADDRALFRRQLHFSFNPNVDGAENPNEQNSAEISTNVVAYDLQTIPPENSSFLERNFCCRFRCLLDNSSGFLALNFRGRLKFLHGQNRVSENGALVPPQLALFAIATPLQQPSILEIRTKTLIFQTKHKLDFTPIGIDGRGKIILGYNEVEISMKGSGYSFIHAADMMYCADKHLRMLRTGETGFCFFRLLAKDRRWVWVQSNARLVYKDGRPEFIVARQRALTNVEGEEQLRLRQLQMPFNFATGEAQLYDLPLSLEVSDLCSAPKQRKLDDESSNSHSLLGCLMNQDHSIYCQHEKPNSINQLSDVAFQDTHATVSVPREVKPKPPVEDSLLKLDPTVQDMVETLEQIFGDADVIEAVDVGPEELQSWENSLINFTTNNEVFKEDLNEILRSDILSYVAEQLQKEGGLMFPGQLDKPSAAELQNPDLSWPLLAQNQLTPNGGEALVEQPPPLSGTMKLSHLDFPPMSSPGGNVLQPQLPSSLKLSSSTNQMFNPSCRQTPSQQSVFKTSPTDLASQLNANQTPAQMGGPVPDPNAGGTLNPMFLFMGNQCNGANTHQNFMEPYAPEVSTKPSLSADPSSSRYTLRALNGQQQRSGLSVNQISGFQTSPTIQNAFRTPETLQFPEQLDCMFRKAAAPNLPNGIHPGQTATDAFQIPAKTSCYYQALPQGGPVAVPPTPEEAVMSYQMAAGVKTNGLMMQQPFLHFTENTQMENHPAFANGGFCFTSLSNGKLCLTENK</sequence>
<dbReference type="SUPFAM" id="SSF47459">
    <property type="entry name" value="HLH, helix-loop-helix DNA-binding domain"/>
    <property type="match status" value="1"/>
</dbReference>
<dbReference type="PROSITE" id="PS50112">
    <property type="entry name" value="PAS"/>
    <property type="match status" value="1"/>
</dbReference>
<keyword evidence="6" id="KW-0677">Repeat</keyword>
<protein>
    <recommendedName>
        <fullName evidence="3">Aryl hydrocarbon receptor</fullName>
    </recommendedName>
</protein>
<dbReference type="Gene3D" id="4.10.280.10">
    <property type="entry name" value="Helix-loop-helix DNA-binding domain"/>
    <property type="match status" value="1"/>
</dbReference>
<dbReference type="InterPro" id="IPR013767">
    <property type="entry name" value="PAS_fold"/>
</dbReference>
<evidence type="ECO:0000256" key="8">
    <source>
        <dbReference type="ARBA" id="ARBA00023015"/>
    </source>
</evidence>
<dbReference type="InterPro" id="IPR013655">
    <property type="entry name" value="PAS_fold_3"/>
</dbReference>
<dbReference type="InterPro" id="IPR035965">
    <property type="entry name" value="PAS-like_dom_sf"/>
</dbReference>
<dbReference type="Gene3D" id="3.30.450.20">
    <property type="entry name" value="PAS domain"/>
    <property type="match status" value="2"/>
</dbReference>
<dbReference type="Pfam" id="PF00989">
    <property type="entry name" value="PAS"/>
    <property type="match status" value="1"/>
</dbReference>
<dbReference type="GeneTree" id="ENSGT00940000154486"/>
<dbReference type="GO" id="GO:0005634">
    <property type="term" value="C:nucleus"/>
    <property type="evidence" value="ECO:0007669"/>
    <property type="project" value="UniProtKB-SubCell"/>
</dbReference>
<dbReference type="GO" id="GO:0000976">
    <property type="term" value="F:transcription cis-regulatory region binding"/>
    <property type="evidence" value="ECO:0007669"/>
    <property type="project" value="TreeGrafter"/>
</dbReference>
<feature type="domain" description="PAS" evidence="15">
    <location>
        <begin position="135"/>
        <end position="198"/>
    </location>
</feature>
<evidence type="ECO:0000313" key="17">
    <source>
        <dbReference type="Ensembl" id="ENSCVAP00000023011.1"/>
    </source>
</evidence>
<keyword evidence="10" id="KW-0238">DNA-binding</keyword>
<feature type="compositionally biased region" description="Polar residues" evidence="14">
    <location>
        <begin position="670"/>
        <end position="691"/>
    </location>
</feature>
<dbReference type="Pfam" id="PF08447">
    <property type="entry name" value="PAS_3"/>
    <property type="match status" value="1"/>
</dbReference>
<dbReference type="Ensembl" id="ENSCVAT00000007839.1">
    <property type="protein sequence ID" value="ENSCVAP00000023011.1"/>
    <property type="gene ID" value="ENSCVAG00000006056.1"/>
</dbReference>
<reference evidence="17" key="2">
    <citation type="submission" date="2025-09" db="UniProtKB">
        <authorList>
            <consortium name="Ensembl"/>
        </authorList>
    </citation>
    <scope>IDENTIFICATION</scope>
</reference>
<evidence type="ECO:0000256" key="5">
    <source>
        <dbReference type="ARBA" id="ARBA00022491"/>
    </source>
</evidence>
<evidence type="ECO:0000256" key="3">
    <source>
        <dbReference type="ARBA" id="ARBA00015909"/>
    </source>
</evidence>
<dbReference type="RefSeq" id="XP_015242139.1">
    <property type="nucleotide sequence ID" value="XM_015386653.1"/>
</dbReference>
<feature type="domain" description="BHLH" evidence="16">
    <location>
        <begin position="24"/>
        <end position="77"/>
    </location>
</feature>
<name>A0A3Q2DSY3_CYPVA</name>
<dbReference type="PANTHER" id="PTHR10649">
    <property type="entry name" value="ARYL HYDROCARBON RECEPTOR"/>
    <property type="match status" value="1"/>
</dbReference>
<feature type="region of interest" description="Disordered" evidence="14">
    <location>
        <begin position="665"/>
        <end position="691"/>
    </location>
</feature>
<dbReference type="GO" id="GO:1904613">
    <property type="term" value="P:cellular response to 2,3,7,8-tetrachlorodibenzodioxine"/>
    <property type="evidence" value="ECO:0007669"/>
    <property type="project" value="UniProtKB-ARBA"/>
</dbReference>
<comment type="subcellular location">
    <subcellularLocation>
        <location evidence="2">Cytoplasm</location>
    </subcellularLocation>
    <subcellularLocation>
        <location evidence="1">Nucleus</location>
    </subcellularLocation>
</comment>
<dbReference type="AlphaFoldDB" id="A0A3Q2DSY3"/>
<dbReference type="Proteomes" id="UP000265020">
    <property type="component" value="Unassembled WGS sequence"/>
</dbReference>
<evidence type="ECO:0000256" key="14">
    <source>
        <dbReference type="SAM" id="MobiDB-lite"/>
    </source>
</evidence>
<keyword evidence="12" id="KW-0804">Transcription</keyword>
<keyword evidence="9" id="KW-0090">Biological rhythms</keyword>
<evidence type="ECO:0000256" key="7">
    <source>
        <dbReference type="ARBA" id="ARBA00022765"/>
    </source>
</evidence>
<reference evidence="17" key="1">
    <citation type="submission" date="2025-08" db="UniProtKB">
        <authorList>
            <consortium name="Ensembl"/>
        </authorList>
    </citation>
    <scope>IDENTIFICATION</scope>
</reference>
<evidence type="ECO:0000256" key="13">
    <source>
        <dbReference type="ARBA" id="ARBA00023242"/>
    </source>
</evidence>
<evidence type="ECO:0000259" key="15">
    <source>
        <dbReference type="PROSITE" id="PS50112"/>
    </source>
</evidence>
<keyword evidence="18" id="KW-1185">Reference proteome</keyword>
<dbReference type="InterPro" id="IPR036638">
    <property type="entry name" value="HLH_DNA-bd_sf"/>
</dbReference>
<dbReference type="SMART" id="SM00353">
    <property type="entry name" value="HLH"/>
    <property type="match status" value="1"/>
</dbReference>
<evidence type="ECO:0000259" key="16">
    <source>
        <dbReference type="PROSITE" id="PS50888"/>
    </source>
</evidence>
<dbReference type="OMA" id="YHFIHAA"/>
<proteinExistence type="predicted"/>
<dbReference type="GO" id="GO:0048511">
    <property type="term" value="P:rhythmic process"/>
    <property type="evidence" value="ECO:0007669"/>
    <property type="project" value="UniProtKB-KW"/>
</dbReference>
<feature type="region of interest" description="Disordered" evidence="14">
    <location>
        <begin position="1"/>
        <end position="38"/>
    </location>
</feature>
<dbReference type="PROSITE" id="PS50888">
    <property type="entry name" value="BHLH"/>
    <property type="match status" value="1"/>
</dbReference>